<evidence type="ECO:0000256" key="1">
    <source>
        <dbReference type="ARBA" id="ARBA00004196"/>
    </source>
</evidence>
<sequence length="545" mass="61652">MILKKYISTMTLITLMSTSILVGCGTQENSKSINSSELLKNKDARLAISMAVDKDKITDVILNNGSSPINYYTPETLAINDEGKDYREIAGNMGNGYDLKEANNHWEKAKNDLDFEKVKIEVLTSDAESSKRVGEFFQSQLQNNLDGLTVELKQVPLKQKQQLEAEGNYDLVYSSWVADYPDPLTFLQTFTSNGKFGANSGYDSKEYNSLVDEGKKATNINESWKKYAKAEEILLSDAFIMPLFQGSSAYIEKPYVDGITIIPYGAKYAYKWASAEGKDELNLTSNSDILSLDMSKTTDSLSFSIGNNVMEGLVRVDNDGKIVKGIAESWKSSKDKKTWTFNLREDSKWNNGDKVTAHDFEYAFKRTLNPETASQYGFIMYDIIGAQDYNTGKTKNADNIGVKALDDYTLEIKLNRPVNYFDRLMSFPVFFPQNEKFVTSQGDKYGTTNGSTLYNGPFTLTEWKLDDVYIMTKNQNYWDREIVKLESINTKIVKEGSTDINLYENGYIDFVLISNDLIDKYKNTGEFSTSKNATTFFMLINGNRR</sequence>
<comment type="subcellular location">
    <subcellularLocation>
        <location evidence="1">Cell envelope</location>
    </subcellularLocation>
</comment>
<dbReference type="Gene3D" id="3.40.190.10">
    <property type="entry name" value="Periplasmic binding protein-like II"/>
    <property type="match status" value="2"/>
</dbReference>
<dbReference type="Gene3D" id="3.10.105.10">
    <property type="entry name" value="Dipeptide-binding Protein, Domain 3"/>
    <property type="match status" value="2"/>
</dbReference>
<dbReference type="InterPro" id="IPR039424">
    <property type="entry name" value="SBP_5"/>
</dbReference>
<gene>
    <name evidence="6" type="ORF">QOZ92_000803</name>
</gene>
<dbReference type="SUPFAM" id="SSF53850">
    <property type="entry name" value="Periplasmic binding protein-like II"/>
    <property type="match status" value="2"/>
</dbReference>
<evidence type="ECO:0000256" key="2">
    <source>
        <dbReference type="ARBA" id="ARBA00005695"/>
    </source>
</evidence>
<dbReference type="InterPro" id="IPR000914">
    <property type="entry name" value="SBP_5_dom"/>
</dbReference>
<evidence type="ECO:0000256" key="4">
    <source>
        <dbReference type="ARBA" id="ARBA00022729"/>
    </source>
</evidence>
<dbReference type="Gene3D" id="3.90.76.10">
    <property type="entry name" value="Dipeptide-binding Protein, Domain 1"/>
    <property type="match status" value="1"/>
</dbReference>
<keyword evidence="3" id="KW-0813">Transport</keyword>
<protein>
    <submittedName>
        <fullName evidence="6">Oligopeptide transport system substrate-binding protein</fullName>
    </submittedName>
</protein>
<dbReference type="PANTHER" id="PTHR30290">
    <property type="entry name" value="PERIPLASMIC BINDING COMPONENT OF ABC TRANSPORTER"/>
    <property type="match status" value="1"/>
</dbReference>
<reference evidence="6 7" key="1">
    <citation type="submission" date="2023-07" db="EMBL/GenBank/DDBJ databases">
        <title>Genomic Encyclopedia of Type Strains, Phase IV (KMG-IV): sequencing the most valuable type-strain genomes for metagenomic binning, comparative biology and taxonomic classification.</title>
        <authorList>
            <person name="Goeker M."/>
        </authorList>
    </citation>
    <scope>NUCLEOTIDE SEQUENCE [LARGE SCALE GENOMIC DNA]</scope>
    <source>
        <strain evidence="6 7">DSM 15049</strain>
    </source>
</reference>
<organism evidence="6 7">
    <name type="scientific">Paraclostridium ghonii</name>
    <dbReference type="NCBI Taxonomy" id="29358"/>
    <lineage>
        <taxon>Bacteria</taxon>
        <taxon>Bacillati</taxon>
        <taxon>Bacillota</taxon>
        <taxon>Clostridia</taxon>
        <taxon>Peptostreptococcales</taxon>
        <taxon>Peptostreptococcaceae</taxon>
        <taxon>Paraclostridium</taxon>
    </lineage>
</organism>
<dbReference type="Proteomes" id="UP001232584">
    <property type="component" value="Unassembled WGS sequence"/>
</dbReference>
<feature type="domain" description="Solute-binding protein family 5" evidence="5">
    <location>
        <begin position="36"/>
        <end position="196"/>
    </location>
</feature>
<comment type="similarity">
    <text evidence="2">Belongs to the bacterial solute-binding protein 5 family.</text>
</comment>
<dbReference type="RefSeq" id="WP_307503386.1">
    <property type="nucleotide sequence ID" value="NZ_BAAACE010000029.1"/>
</dbReference>
<evidence type="ECO:0000313" key="7">
    <source>
        <dbReference type="Proteomes" id="UP001232584"/>
    </source>
</evidence>
<proteinExistence type="inferred from homology"/>
<accession>A0ABU0MXQ3</accession>
<dbReference type="Pfam" id="PF00496">
    <property type="entry name" value="SBP_bac_5"/>
    <property type="match status" value="2"/>
</dbReference>
<feature type="domain" description="Solute-binding protein family 5" evidence="5">
    <location>
        <begin position="321"/>
        <end position="543"/>
    </location>
</feature>
<keyword evidence="7" id="KW-1185">Reference proteome</keyword>
<dbReference type="PANTHER" id="PTHR30290:SF10">
    <property type="entry name" value="PERIPLASMIC OLIGOPEPTIDE-BINDING PROTEIN-RELATED"/>
    <property type="match status" value="1"/>
</dbReference>
<name>A0ABU0MXQ3_9FIRM</name>
<dbReference type="CDD" id="cd08504">
    <property type="entry name" value="PBP2_OppA"/>
    <property type="match status" value="1"/>
</dbReference>
<evidence type="ECO:0000313" key="6">
    <source>
        <dbReference type="EMBL" id="MDQ0555690.1"/>
    </source>
</evidence>
<evidence type="ECO:0000259" key="5">
    <source>
        <dbReference type="Pfam" id="PF00496"/>
    </source>
</evidence>
<dbReference type="PROSITE" id="PS51257">
    <property type="entry name" value="PROKAR_LIPOPROTEIN"/>
    <property type="match status" value="1"/>
</dbReference>
<comment type="caution">
    <text evidence="6">The sequence shown here is derived from an EMBL/GenBank/DDBJ whole genome shotgun (WGS) entry which is preliminary data.</text>
</comment>
<keyword evidence="4" id="KW-0732">Signal</keyword>
<dbReference type="EMBL" id="JAUSWG010000002">
    <property type="protein sequence ID" value="MDQ0555690.1"/>
    <property type="molecule type" value="Genomic_DNA"/>
</dbReference>
<evidence type="ECO:0000256" key="3">
    <source>
        <dbReference type="ARBA" id="ARBA00022448"/>
    </source>
</evidence>